<evidence type="ECO:0000259" key="6">
    <source>
        <dbReference type="Pfam" id="PF00149"/>
    </source>
</evidence>
<dbReference type="InterPro" id="IPR004843">
    <property type="entry name" value="Calcineurin-like_PHP"/>
</dbReference>
<dbReference type="Proteomes" id="UP001206312">
    <property type="component" value="Unassembled WGS sequence"/>
</dbReference>
<comment type="caution">
    <text evidence="7">The sequence shown here is derived from an EMBL/GenBank/DDBJ whole genome shotgun (WGS) entry which is preliminary data.</text>
</comment>
<evidence type="ECO:0000313" key="7">
    <source>
        <dbReference type="EMBL" id="MCO5723479.1"/>
    </source>
</evidence>
<evidence type="ECO:0000256" key="1">
    <source>
        <dbReference type="ARBA" id="ARBA00022475"/>
    </source>
</evidence>
<keyword evidence="8" id="KW-1185">Reference proteome</keyword>
<gene>
    <name evidence="7" type="ORF">NG653_01340</name>
</gene>
<keyword evidence="2" id="KW-0997">Cell inner membrane</keyword>
<dbReference type="PANTHER" id="PTHR34990:SF2">
    <property type="entry name" value="BLL8164 PROTEIN"/>
    <property type="match status" value="1"/>
</dbReference>
<evidence type="ECO:0000256" key="5">
    <source>
        <dbReference type="ARBA" id="ARBA00023211"/>
    </source>
</evidence>
<dbReference type="InterPro" id="IPR029052">
    <property type="entry name" value="Metallo-depent_PP-like"/>
</dbReference>
<evidence type="ECO:0000256" key="2">
    <source>
        <dbReference type="ARBA" id="ARBA00022519"/>
    </source>
</evidence>
<keyword evidence="3" id="KW-0479">Metal-binding</keyword>
<accession>A0ABT1AUY6</accession>
<keyword evidence="5" id="KW-0464">Manganese</keyword>
<dbReference type="Pfam" id="PF00149">
    <property type="entry name" value="Metallophos"/>
    <property type="match status" value="1"/>
</dbReference>
<protein>
    <submittedName>
        <fullName evidence="7">UDP-2,3-diacylglucosamine diphosphatase</fullName>
    </submittedName>
</protein>
<dbReference type="PANTHER" id="PTHR34990">
    <property type="entry name" value="UDP-2,3-DIACYLGLUCOSAMINE HYDROLASE-RELATED"/>
    <property type="match status" value="1"/>
</dbReference>
<organism evidence="7 8">
    <name type="scientific">Robiginitalea marina</name>
    <dbReference type="NCBI Taxonomy" id="2954105"/>
    <lineage>
        <taxon>Bacteria</taxon>
        <taxon>Pseudomonadati</taxon>
        <taxon>Bacteroidota</taxon>
        <taxon>Flavobacteriia</taxon>
        <taxon>Flavobacteriales</taxon>
        <taxon>Flavobacteriaceae</taxon>
        <taxon>Robiginitalea</taxon>
    </lineage>
</organism>
<name>A0ABT1AUY6_9FLAO</name>
<dbReference type="EMBL" id="JAMXIB010000001">
    <property type="protein sequence ID" value="MCO5723479.1"/>
    <property type="molecule type" value="Genomic_DNA"/>
</dbReference>
<keyword evidence="1" id="KW-1003">Cell membrane</keyword>
<keyword evidence="4" id="KW-0472">Membrane</keyword>
<dbReference type="SUPFAM" id="SSF56300">
    <property type="entry name" value="Metallo-dependent phosphatases"/>
    <property type="match status" value="1"/>
</dbReference>
<feature type="domain" description="Calcineurin-like phosphoesterase" evidence="6">
    <location>
        <begin position="8"/>
        <end position="205"/>
    </location>
</feature>
<proteinExistence type="predicted"/>
<dbReference type="RefSeq" id="WP_252739855.1">
    <property type="nucleotide sequence ID" value="NZ_JAMXIB010000001.1"/>
</dbReference>
<sequence>MKKRKIDIAVISDIHLGSPRCHAEELLAYLSSINPATLVLNGDIIDTWELKNKYFPPSHFKVLKKILSMAAGGTQVYYLCGNRDEGVHRFNQLSLGNLHIRNKLLLELDGKKAWFFHGDVFDLSIRQSKWVARLGSRGYSLLLLLNRQVNRGLKRLGKEPVSRAKHLREGNEKADRYAMEFEKTVSSLAIDKGYHYVACAHIHQPKKAWVESRNGKTLYLNSGDWVEHLTALEYAFKRWKLYRYNEDKLSPFFADEDLKEMDMQDLIAAIVKQQEIRLKDPEGSPSVE</sequence>
<evidence type="ECO:0000256" key="4">
    <source>
        <dbReference type="ARBA" id="ARBA00023136"/>
    </source>
</evidence>
<evidence type="ECO:0000256" key="3">
    <source>
        <dbReference type="ARBA" id="ARBA00022723"/>
    </source>
</evidence>
<evidence type="ECO:0000313" key="8">
    <source>
        <dbReference type="Proteomes" id="UP001206312"/>
    </source>
</evidence>
<dbReference type="Gene3D" id="3.60.21.10">
    <property type="match status" value="1"/>
</dbReference>
<reference evidence="7 8" key="1">
    <citation type="submission" date="2022-06" db="EMBL/GenBank/DDBJ databases">
        <authorList>
            <person name="Xuan X."/>
        </authorList>
    </citation>
    <scope>NUCLEOTIDE SEQUENCE [LARGE SCALE GENOMIC DNA]</scope>
    <source>
        <strain evidence="7 8">2V75</strain>
    </source>
</reference>
<dbReference type="CDD" id="cd07398">
    <property type="entry name" value="MPP_YbbF-LpxH"/>
    <property type="match status" value="1"/>
</dbReference>
<dbReference type="InterPro" id="IPR043461">
    <property type="entry name" value="LpxH-like"/>
</dbReference>